<evidence type="ECO:0000313" key="3">
    <source>
        <dbReference type="Proteomes" id="UP000514720"/>
    </source>
</evidence>
<dbReference type="InterPro" id="IPR025877">
    <property type="entry name" value="MobA-like_NTP_Trfase"/>
</dbReference>
<proteinExistence type="predicted"/>
<feature type="domain" description="MobA-like NTP transferase" evidence="1">
    <location>
        <begin position="5"/>
        <end position="155"/>
    </location>
</feature>
<dbReference type="Proteomes" id="UP000514720">
    <property type="component" value="Chromosome"/>
</dbReference>
<dbReference type="PANTHER" id="PTHR43777">
    <property type="entry name" value="MOLYBDENUM COFACTOR CYTIDYLYLTRANSFERASE"/>
    <property type="match status" value="1"/>
</dbReference>
<dbReference type="EMBL" id="CP048914">
    <property type="protein sequence ID" value="QMS84413.1"/>
    <property type="molecule type" value="Genomic_DNA"/>
</dbReference>
<sequence length="188" mass="21494">MIDIVVLAGGKSSRYSENKLAQLMNDKPLLYYTIQPFLDFSNKVIIVSGHYSADYILPYLTHPSVQIVHNDNYEMGMFSSVQTGIKHATQDVMVIPGDCPTVKPSTIDTLCRGSGLIRVPVYQQRRGHPIFISEMIHHELLAQPITSNLKEFRDQYDVEYIQVDDPNILHDIDHQHDMKQLLRKGEVE</sequence>
<dbReference type="InterPro" id="IPR029044">
    <property type="entry name" value="Nucleotide-diphossugar_trans"/>
</dbReference>
<dbReference type="SUPFAM" id="SSF53448">
    <property type="entry name" value="Nucleotide-diphospho-sugar transferases"/>
    <property type="match status" value="1"/>
</dbReference>
<dbReference type="GO" id="GO:0016779">
    <property type="term" value="F:nucleotidyltransferase activity"/>
    <property type="evidence" value="ECO:0007669"/>
    <property type="project" value="UniProtKB-ARBA"/>
</dbReference>
<dbReference type="CDD" id="cd04182">
    <property type="entry name" value="GT_2_like_f"/>
    <property type="match status" value="1"/>
</dbReference>
<keyword evidence="3" id="KW-1185">Reference proteome</keyword>
<keyword evidence="2" id="KW-0808">Transferase</keyword>
<reference evidence="2 3" key="1">
    <citation type="submission" date="2020-02" db="EMBL/GenBank/DDBJ databases">
        <authorList>
            <person name="Zheng R.K."/>
            <person name="Sun C.M."/>
        </authorList>
    </citation>
    <scope>NUCLEOTIDE SEQUENCE [LARGE SCALE GENOMIC DNA]</scope>
    <source>
        <strain evidence="3">zrk13</strain>
    </source>
</reference>
<gene>
    <name evidence="2" type="ORF">G4Z02_01195</name>
</gene>
<protein>
    <submittedName>
        <fullName evidence="2">Nucleotidyltransferase family protein</fullName>
    </submittedName>
</protein>
<evidence type="ECO:0000259" key="1">
    <source>
        <dbReference type="Pfam" id="PF12804"/>
    </source>
</evidence>
<dbReference type="KEGG" id="xcl:G4Z02_01195"/>
<name>A0A7L7KNY4_9MOLU</name>
<dbReference type="RefSeq" id="WP_258878026.1">
    <property type="nucleotide sequence ID" value="NZ_CP048914.1"/>
</dbReference>
<dbReference type="PANTHER" id="PTHR43777:SF1">
    <property type="entry name" value="MOLYBDENUM COFACTOR CYTIDYLYLTRANSFERASE"/>
    <property type="match status" value="1"/>
</dbReference>
<dbReference type="AlphaFoldDB" id="A0A7L7KNY4"/>
<organism evidence="2 3">
    <name type="scientific">Candidatus Xianfuyuplasma coldseepsis</name>
    <dbReference type="NCBI Taxonomy" id="2782163"/>
    <lineage>
        <taxon>Bacteria</taxon>
        <taxon>Bacillati</taxon>
        <taxon>Mycoplasmatota</taxon>
        <taxon>Mollicutes</taxon>
        <taxon>Candidatus Izemoplasmatales</taxon>
        <taxon>Candidatus Izemoplasmataceae</taxon>
        <taxon>Candidatus Xianfuyuplasma</taxon>
    </lineage>
</organism>
<dbReference type="Pfam" id="PF12804">
    <property type="entry name" value="NTP_transf_3"/>
    <property type="match status" value="1"/>
</dbReference>
<dbReference type="Gene3D" id="3.90.550.10">
    <property type="entry name" value="Spore Coat Polysaccharide Biosynthesis Protein SpsA, Chain A"/>
    <property type="match status" value="1"/>
</dbReference>
<accession>A0A7L7KNY4</accession>
<evidence type="ECO:0000313" key="2">
    <source>
        <dbReference type="EMBL" id="QMS84413.1"/>
    </source>
</evidence>